<dbReference type="NCBIfam" id="TIGR00762">
    <property type="entry name" value="DegV"/>
    <property type="match status" value="1"/>
</dbReference>
<dbReference type="Gene3D" id="3.30.1180.10">
    <property type="match status" value="1"/>
</dbReference>
<dbReference type="KEGG" id="dmt:DESME_07580"/>
<evidence type="ECO:0000313" key="2">
    <source>
        <dbReference type="EMBL" id="AHF06946.1"/>
    </source>
</evidence>
<accession>W0ECZ3</accession>
<dbReference type="PANTHER" id="PTHR33434:SF8">
    <property type="entry name" value="DEGV DOMAIN-CONTAINING PROTEIN SPR1019"/>
    <property type="match status" value="1"/>
</dbReference>
<dbReference type="SUPFAM" id="SSF82549">
    <property type="entry name" value="DAK1/DegV-like"/>
    <property type="match status" value="1"/>
</dbReference>
<dbReference type="InterPro" id="IPR003797">
    <property type="entry name" value="DegV"/>
</dbReference>
<dbReference type="eggNOG" id="COG1307">
    <property type="taxonomic scope" value="Bacteria"/>
</dbReference>
<dbReference type="AlphaFoldDB" id="W0ECZ3"/>
<reference evidence="2 3" key="1">
    <citation type="submission" date="2013-12" db="EMBL/GenBank/DDBJ databases">
        <authorList>
            <consortium name="DOE Joint Genome Institute"/>
            <person name="Smidt H."/>
            <person name="Huntemann M."/>
            <person name="Han J."/>
            <person name="Chen A."/>
            <person name="Kyrpides N."/>
            <person name="Mavromatis K."/>
            <person name="Markowitz V."/>
            <person name="Palaniappan K."/>
            <person name="Ivanova N."/>
            <person name="Schaumberg A."/>
            <person name="Pati A."/>
            <person name="Liolios K."/>
            <person name="Nordberg H.P."/>
            <person name="Cantor M.N."/>
            <person name="Hua S.X."/>
            <person name="Woyke T."/>
        </authorList>
    </citation>
    <scope>NUCLEOTIDE SEQUENCE [LARGE SCALE GENOMIC DNA]</scope>
    <source>
        <strain evidence="3">DSM 15288</strain>
    </source>
</reference>
<dbReference type="PROSITE" id="PS51482">
    <property type="entry name" value="DEGV"/>
    <property type="match status" value="1"/>
</dbReference>
<dbReference type="Gene3D" id="3.40.50.10170">
    <property type="match status" value="1"/>
</dbReference>
<dbReference type="EMBL" id="CP007032">
    <property type="protein sequence ID" value="AHF06946.1"/>
    <property type="molecule type" value="Genomic_DNA"/>
</dbReference>
<dbReference type="OrthoDB" id="9780216at2"/>
<proteinExistence type="predicted"/>
<dbReference type="InterPro" id="IPR050270">
    <property type="entry name" value="DegV_domain_contain"/>
</dbReference>
<dbReference type="Pfam" id="PF02645">
    <property type="entry name" value="DegV"/>
    <property type="match status" value="1"/>
</dbReference>
<dbReference type="STRING" id="871968.DESME_07580"/>
<dbReference type="RefSeq" id="WP_006715368.1">
    <property type="nucleotide sequence ID" value="NZ_CP007032.1"/>
</dbReference>
<sequence length="283" mass="31228">MSFVVVVDSSADILPKVAQEEGIVVIPMPVNIDGQTFLEGVDIFPEIFYSQFGSFQELPKTSQPNPGTLKEKYEEIIANGHEVVAIHLSSGLSSTYSTALMVRDMCTAPEKIHVIDSLGATFGYGLLAIQVNHYLKTSPTWEEAEPRIVELRNQMRYIFTLDTLEYLVKGGRVSKTAGFLGGILDVKPVLEITPDGRLEPFAKVRSHKAALRKLIEVMLKEIDHPEEQIIGISHSNCLDETQAFAEEIRKQVNVKDIMISNIGCVVGSHTGPGAVALFYKRAL</sequence>
<evidence type="ECO:0000256" key="1">
    <source>
        <dbReference type="ARBA" id="ARBA00023121"/>
    </source>
</evidence>
<keyword evidence="3" id="KW-1185">Reference proteome</keyword>
<name>W0ECZ3_9FIRM</name>
<protein>
    <recommendedName>
        <fullName evidence="4">DegV family protein</fullName>
    </recommendedName>
</protein>
<dbReference type="PANTHER" id="PTHR33434">
    <property type="entry name" value="DEGV DOMAIN-CONTAINING PROTEIN DR_1986-RELATED"/>
    <property type="match status" value="1"/>
</dbReference>
<dbReference type="GO" id="GO:0008289">
    <property type="term" value="F:lipid binding"/>
    <property type="evidence" value="ECO:0007669"/>
    <property type="project" value="UniProtKB-KW"/>
</dbReference>
<organism evidence="2 3">
    <name type="scientific">Desulfitobacterium metallireducens DSM 15288</name>
    <dbReference type="NCBI Taxonomy" id="871968"/>
    <lineage>
        <taxon>Bacteria</taxon>
        <taxon>Bacillati</taxon>
        <taxon>Bacillota</taxon>
        <taxon>Clostridia</taxon>
        <taxon>Eubacteriales</taxon>
        <taxon>Desulfitobacteriaceae</taxon>
        <taxon>Desulfitobacterium</taxon>
    </lineage>
</organism>
<keyword evidence="1" id="KW-0446">Lipid-binding</keyword>
<dbReference type="HOGENOM" id="CLU_048251_0_1_9"/>
<evidence type="ECO:0000313" key="3">
    <source>
        <dbReference type="Proteomes" id="UP000010847"/>
    </source>
</evidence>
<dbReference type="InterPro" id="IPR043168">
    <property type="entry name" value="DegV_C"/>
</dbReference>
<gene>
    <name evidence="2" type="ORF">DESME_07580</name>
</gene>
<evidence type="ECO:0008006" key="4">
    <source>
        <dbReference type="Google" id="ProtNLM"/>
    </source>
</evidence>
<dbReference type="Proteomes" id="UP000010847">
    <property type="component" value="Chromosome"/>
</dbReference>